<reference evidence="1 2" key="1">
    <citation type="submission" date="2023-07" db="EMBL/GenBank/DDBJ databases">
        <title>Genomic Encyclopedia of Type Strains, Phase IV (KMG-IV): sequencing the most valuable type-strain genomes for metagenomic binning, comparative biology and taxonomic classification.</title>
        <authorList>
            <person name="Goeker M."/>
        </authorList>
    </citation>
    <scope>NUCLEOTIDE SEQUENCE [LARGE SCALE GENOMIC DNA]</scope>
    <source>
        <strain evidence="1 2">DSM 19562</strain>
    </source>
</reference>
<dbReference type="PANTHER" id="PTHR39328:SF1">
    <property type="entry name" value="BLL2871 PROTEIN"/>
    <property type="match status" value="1"/>
</dbReference>
<dbReference type="PANTHER" id="PTHR39328">
    <property type="entry name" value="BLL2871 PROTEIN"/>
    <property type="match status" value="1"/>
</dbReference>
<accession>A0ABU0HK49</accession>
<dbReference type="EMBL" id="JAUSVV010000004">
    <property type="protein sequence ID" value="MDQ0442681.1"/>
    <property type="molecule type" value="Genomic_DNA"/>
</dbReference>
<protein>
    <submittedName>
        <fullName evidence="1">Ntn-hydrolase superfamily protein</fullName>
    </submittedName>
</protein>
<dbReference type="InterPro" id="IPR029055">
    <property type="entry name" value="Ntn_hydrolases_N"/>
</dbReference>
<dbReference type="Proteomes" id="UP001236369">
    <property type="component" value="Unassembled WGS sequence"/>
</dbReference>
<proteinExistence type="predicted"/>
<name>A0ABU0HK49_9HYPH</name>
<evidence type="ECO:0000313" key="1">
    <source>
        <dbReference type="EMBL" id="MDQ0442681.1"/>
    </source>
</evidence>
<gene>
    <name evidence="1" type="ORF">QO016_002178</name>
</gene>
<sequence length="288" mass="30031">MELNTFSIAARCPRTGQLGVAVASAVPAVGALCPYLRAGVGAVTTQSWVNPYLALRILDGLAGGAGAEAALAAALATDDRADLRQIGLVDAAGAGAAWTGEGCTAEAKHRTGAGYAVQGNMLVSPEVIDAMARAFENSAACALDERLMRALEAGDGAGGDRRGKQSAALRIVEREDYPCLDLRVDDHATPIAQLRRILAVARAQLVPFVAGMPRKDGPAGALPDEVAAMLLKPPGERPGAPSDRAAYLQAQFAPVLKEIETLRDLDLAQVHPPIVFDPSLPYRQVSHD</sequence>
<keyword evidence="2" id="KW-1185">Reference proteome</keyword>
<dbReference type="RefSeq" id="WP_238247974.1">
    <property type="nucleotide sequence ID" value="NZ_BPQX01000014.1"/>
</dbReference>
<organism evidence="1 2">
    <name type="scientific">Methylobacterium persicinum</name>
    <dbReference type="NCBI Taxonomy" id="374426"/>
    <lineage>
        <taxon>Bacteria</taxon>
        <taxon>Pseudomonadati</taxon>
        <taxon>Pseudomonadota</taxon>
        <taxon>Alphaproteobacteria</taxon>
        <taxon>Hyphomicrobiales</taxon>
        <taxon>Methylobacteriaceae</taxon>
        <taxon>Methylobacterium</taxon>
    </lineage>
</organism>
<dbReference type="Gene3D" id="3.60.20.10">
    <property type="entry name" value="Glutamine Phosphoribosylpyrophosphate, subunit 1, domain 1"/>
    <property type="match status" value="1"/>
</dbReference>
<dbReference type="InterPro" id="IPR010430">
    <property type="entry name" value="DUF1028"/>
</dbReference>
<evidence type="ECO:0000313" key="2">
    <source>
        <dbReference type="Proteomes" id="UP001236369"/>
    </source>
</evidence>
<dbReference type="Pfam" id="PF06267">
    <property type="entry name" value="DUF1028"/>
    <property type="match status" value="1"/>
</dbReference>
<dbReference type="SUPFAM" id="SSF56235">
    <property type="entry name" value="N-terminal nucleophile aminohydrolases (Ntn hydrolases)"/>
    <property type="match status" value="1"/>
</dbReference>
<comment type="caution">
    <text evidence="1">The sequence shown here is derived from an EMBL/GenBank/DDBJ whole genome shotgun (WGS) entry which is preliminary data.</text>
</comment>